<protein>
    <submittedName>
        <fullName evidence="2">Tol-Pal system subunit TolA</fullName>
    </submittedName>
</protein>
<keyword evidence="1" id="KW-0472">Membrane</keyword>
<evidence type="ECO:0000313" key="3">
    <source>
        <dbReference type="Proteomes" id="UP000031130"/>
    </source>
</evidence>
<keyword evidence="1" id="KW-1133">Transmembrane helix</keyword>
<dbReference type="EMBL" id="CP007775">
    <property type="protein sequence ID" value="AJD01102.1"/>
    <property type="molecule type" value="Genomic_DNA"/>
</dbReference>
<dbReference type="KEGG" id="cln:UPTC3659_0216"/>
<dbReference type="OrthoDB" id="5361218at2"/>
<name>A0A0A8HTF1_CAMLA</name>
<evidence type="ECO:0000256" key="1">
    <source>
        <dbReference type="SAM" id="Phobius"/>
    </source>
</evidence>
<dbReference type="AlphaFoldDB" id="A0A0A8HTF1"/>
<feature type="transmembrane region" description="Helical" evidence="1">
    <location>
        <begin position="12"/>
        <end position="31"/>
    </location>
</feature>
<organism evidence="2 3">
    <name type="scientific">Campylobacter lari NCTC 11845</name>
    <dbReference type="NCBI Taxonomy" id="1388749"/>
    <lineage>
        <taxon>Bacteria</taxon>
        <taxon>Pseudomonadati</taxon>
        <taxon>Campylobacterota</taxon>
        <taxon>Epsilonproteobacteria</taxon>
        <taxon>Campylobacterales</taxon>
        <taxon>Campylobacteraceae</taxon>
        <taxon>Campylobacter</taxon>
    </lineage>
</organism>
<dbReference type="Proteomes" id="UP000031130">
    <property type="component" value="Chromosome"/>
</dbReference>
<reference evidence="2 3" key="1">
    <citation type="journal article" date="2014" name="Genome Biol. Evol.">
        <title>Comparative Genomics of the Campylobacter lari Group.</title>
        <authorList>
            <person name="Miller W.G."/>
            <person name="Yee E."/>
            <person name="Chapman M.H."/>
            <person name="Smith T.P."/>
            <person name="Bono J.L."/>
            <person name="Huynh S."/>
            <person name="Parker C.T."/>
            <person name="Vandamme P."/>
            <person name="Luong K."/>
            <person name="Korlach J."/>
        </authorList>
    </citation>
    <scope>NUCLEOTIDE SEQUENCE [LARGE SCALE GENOMIC DNA]</scope>
    <source>
        <strain evidence="3">RM3659</strain>
    </source>
</reference>
<dbReference type="RefSeq" id="WP_039625218.1">
    <property type="nucleotide sequence ID" value="NZ_CP007775.1"/>
</dbReference>
<evidence type="ECO:0000313" key="2">
    <source>
        <dbReference type="EMBL" id="AJD01102.1"/>
    </source>
</evidence>
<keyword evidence="1" id="KW-0812">Transmembrane</keyword>
<dbReference type="HOGENOM" id="CLU_094491_0_0_7"/>
<sequence>MEENSTHNLKAFIYAILVYFFVVFLVFFKLVEYKPKAIEYTDDPNSFINIELGDSINQNQVNMIQELQKENLQSLFEENLLQKYTTNKSVNTQNIEQQASVFNELFGKIEDYQEEKTTKVQSSMPSKKPTFAQREKINDFSKQLNENLKINQELGQSVIEQKIGVYDQFLGTVRKYLEDRWRIYNPSGNLSIDVEFVIDNNGYFYLLSATSAHSDSFDKKAKEFLQNLEGRYITLPPNGKIRKIKMQLSDIIEFKTEKQ</sequence>
<proteinExistence type="predicted"/>
<accession>A0A0A8HTF1</accession>
<gene>
    <name evidence="2" type="primary">tolA</name>
    <name evidence="2" type="ORF">UPTC3659_0216</name>
</gene>